<accession>A0A7W4QFF3</accession>
<proteinExistence type="predicted"/>
<dbReference type="Proteomes" id="UP000587477">
    <property type="component" value="Chromosome"/>
</dbReference>
<reference evidence="2" key="1">
    <citation type="submission" date="2020-10" db="EMBL/GenBank/DDBJ databases">
        <title>Complete genome sequence of Bacillus velezensis NST6.</title>
        <authorList>
            <person name="Choi J."/>
        </authorList>
    </citation>
    <scope>NUCLEOTIDE SEQUENCE [LARGE SCALE GENOMIC DNA]</scope>
    <source>
        <strain evidence="2">NST6</strain>
    </source>
</reference>
<dbReference type="EMBL" id="CP063687">
    <property type="protein sequence ID" value="QOY26482.1"/>
    <property type="molecule type" value="Genomic_DNA"/>
</dbReference>
<organism evidence="1 2">
    <name type="scientific">Bacillus velezensis</name>
    <dbReference type="NCBI Taxonomy" id="492670"/>
    <lineage>
        <taxon>Bacteria</taxon>
        <taxon>Bacillati</taxon>
        <taxon>Bacillota</taxon>
        <taxon>Bacilli</taxon>
        <taxon>Bacillales</taxon>
        <taxon>Bacillaceae</taxon>
        <taxon>Bacillus</taxon>
        <taxon>Bacillus amyloliquefaciens group</taxon>
    </lineage>
</organism>
<dbReference type="AlphaFoldDB" id="A0A7W4QFF3"/>
<protein>
    <submittedName>
        <fullName evidence="1">Uncharacterized protein</fullName>
    </submittedName>
</protein>
<gene>
    <name evidence="1" type="ORF">BACVE_001445</name>
</gene>
<evidence type="ECO:0000313" key="2">
    <source>
        <dbReference type="Proteomes" id="UP000587477"/>
    </source>
</evidence>
<name>A0A7W4QFF3_BACVE</name>
<evidence type="ECO:0000313" key="1">
    <source>
        <dbReference type="EMBL" id="QOY26482.1"/>
    </source>
</evidence>
<sequence>MHDFCRVKQDYGVYKGEWNRVRFYAILLSKNNIE</sequence>